<evidence type="ECO:0000256" key="9">
    <source>
        <dbReference type="ARBA" id="ARBA00023136"/>
    </source>
</evidence>
<organism evidence="14 15">
    <name type="scientific">Gymnopilus dilepis</name>
    <dbReference type="NCBI Taxonomy" id="231916"/>
    <lineage>
        <taxon>Eukaryota</taxon>
        <taxon>Fungi</taxon>
        <taxon>Dikarya</taxon>
        <taxon>Basidiomycota</taxon>
        <taxon>Agaricomycotina</taxon>
        <taxon>Agaricomycetes</taxon>
        <taxon>Agaricomycetidae</taxon>
        <taxon>Agaricales</taxon>
        <taxon>Agaricineae</taxon>
        <taxon>Hymenogastraceae</taxon>
        <taxon>Gymnopilus</taxon>
    </lineage>
</organism>
<keyword evidence="7 12" id="KW-1133">Transmembrane helix</keyword>
<dbReference type="PANTHER" id="PTHR10314">
    <property type="entry name" value="CYSTATHIONINE BETA-SYNTHASE"/>
    <property type="match status" value="1"/>
</dbReference>
<dbReference type="GO" id="GO:0005741">
    <property type="term" value="C:mitochondrial outer membrane"/>
    <property type="evidence" value="ECO:0007669"/>
    <property type="project" value="UniProtKB-SubCell"/>
</dbReference>
<feature type="domain" description="Tryptophan synthase beta chain-like PALP" evidence="13">
    <location>
        <begin position="78"/>
        <end position="444"/>
    </location>
</feature>
<comment type="subcellular location">
    <subcellularLocation>
        <location evidence="1">Mitochondrion outer membrane</location>
        <topology evidence="1">Single-pass membrane protein</topology>
    </subcellularLocation>
</comment>
<evidence type="ECO:0000256" key="8">
    <source>
        <dbReference type="ARBA" id="ARBA00023128"/>
    </source>
</evidence>
<comment type="caution">
    <text evidence="14">The sequence shown here is derived from an EMBL/GenBank/DDBJ whole genome shotgun (WGS) entry which is preliminary data.</text>
</comment>
<dbReference type="Pfam" id="PF00291">
    <property type="entry name" value="PALP"/>
    <property type="match status" value="1"/>
</dbReference>
<dbReference type="FunCoup" id="A0A409XX49">
    <property type="interactions" value="227"/>
</dbReference>
<evidence type="ECO:0000256" key="11">
    <source>
        <dbReference type="ARBA" id="ARBA00078545"/>
    </source>
</evidence>
<evidence type="ECO:0000256" key="4">
    <source>
        <dbReference type="ARBA" id="ARBA00022679"/>
    </source>
</evidence>
<dbReference type="Gene3D" id="3.40.50.1100">
    <property type="match status" value="2"/>
</dbReference>
<keyword evidence="9 12" id="KW-0472">Membrane</keyword>
<evidence type="ECO:0000256" key="12">
    <source>
        <dbReference type="SAM" id="Phobius"/>
    </source>
</evidence>
<evidence type="ECO:0000313" key="15">
    <source>
        <dbReference type="Proteomes" id="UP000284706"/>
    </source>
</evidence>
<evidence type="ECO:0000259" key="13">
    <source>
        <dbReference type="Pfam" id="PF00291"/>
    </source>
</evidence>
<evidence type="ECO:0000256" key="6">
    <source>
        <dbReference type="ARBA" id="ARBA00022787"/>
    </source>
</evidence>
<keyword evidence="4" id="KW-0808">Transferase</keyword>
<evidence type="ECO:0000256" key="1">
    <source>
        <dbReference type="ARBA" id="ARBA00004572"/>
    </source>
</evidence>
<keyword evidence="6" id="KW-1000">Mitochondrion outer membrane</keyword>
<dbReference type="FunFam" id="3.40.50.1100:FF:000096">
    <property type="entry name" value="Related to cysteine synthase"/>
    <property type="match status" value="1"/>
</dbReference>
<comment type="catalytic activity">
    <reaction evidence="10">
        <text>O-acetyl-L-serine + hydrogen sulfide = L-cysteine + acetate</text>
        <dbReference type="Rhea" id="RHEA:14829"/>
        <dbReference type="ChEBI" id="CHEBI:29919"/>
        <dbReference type="ChEBI" id="CHEBI:30089"/>
        <dbReference type="ChEBI" id="CHEBI:35235"/>
        <dbReference type="ChEBI" id="CHEBI:58340"/>
        <dbReference type="EC" id="2.5.1.47"/>
    </reaction>
</comment>
<proteinExistence type="inferred from homology"/>
<dbReference type="CDD" id="cd01561">
    <property type="entry name" value="CBS_like"/>
    <property type="match status" value="1"/>
</dbReference>
<dbReference type="OrthoDB" id="10259545at2759"/>
<evidence type="ECO:0000256" key="3">
    <source>
        <dbReference type="ARBA" id="ARBA00012681"/>
    </source>
</evidence>
<name>A0A409XX49_9AGAR</name>
<dbReference type="GO" id="GO:0004124">
    <property type="term" value="F:cysteine synthase activity"/>
    <property type="evidence" value="ECO:0007669"/>
    <property type="project" value="UniProtKB-EC"/>
</dbReference>
<keyword evidence="8" id="KW-0496">Mitochondrion</keyword>
<feature type="transmembrane region" description="Helical" evidence="12">
    <location>
        <begin position="26"/>
        <end position="47"/>
    </location>
</feature>
<keyword evidence="15" id="KW-1185">Reference proteome</keyword>
<dbReference type="InterPro" id="IPR036052">
    <property type="entry name" value="TrpB-like_PALP_sf"/>
</dbReference>
<evidence type="ECO:0000256" key="7">
    <source>
        <dbReference type="ARBA" id="ARBA00022989"/>
    </source>
</evidence>
<evidence type="ECO:0000256" key="5">
    <source>
        <dbReference type="ARBA" id="ARBA00022692"/>
    </source>
</evidence>
<sequence length="464" mass="50845">MAWKDDLIQHLPTWLHWPSRTAARHILIGILLGFSLSATTTSVAAYLEQRKKERQIAHFAPRPIELRSDEIVKGVVGLIGNTPLVRINSLSDALGVEVLGKAEFLNIGGSVKDRVALQIIDDAERQGLLHPYTGSRIFEGTVGSTGISIATIARARGYDATIIMPDDVAEEKVKALLALGAEVVRVRPASIVDKKQYVNLARERAIRFGRPDKIDESNQVAKLSSSHTFHSPSNSVLVTEAPHHTEIEGEEWRETEIDPSQPRGFFADQFENSSNFKAHFNGTGPEIWRQTSGRVDAFVSGAGTGGTVAGVGQYLKSMNEDVIVALADPEGSGLYNKARLGIVKHGVMYDRKESEGTKRRHQVDTVVEGIGINRLTHNIELALPILDDAFRITDAEAVSMARYLVKHDGLFLGSSSACNLVACVKLIKQKGWTEGKTVVTILCDSGTRHYSKVCSGFYRDTVIR</sequence>
<dbReference type="STRING" id="231916.A0A409XX49"/>
<dbReference type="InterPro" id="IPR050214">
    <property type="entry name" value="Cys_Synth/Cystath_Beta-Synth"/>
</dbReference>
<dbReference type="AlphaFoldDB" id="A0A409XX49"/>
<evidence type="ECO:0000313" key="14">
    <source>
        <dbReference type="EMBL" id="PPQ95342.1"/>
    </source>
</evidence>
<reference evidence="14 15" key="1">
    <citation type="journal article" date="2018" name="Evol. Lett.">
        <title>Horizontal gene cluster transfer increased hallucinogenic mushroom diversity.</title>
        <authorList>
            <person name="Reynolds H.T."/>
            <person name="Vijayakumar V."/>
            <person name="Gluck-Thaler E."/>
            <person name="Korotkin H.B."/>
            <person name="Matheny P.B."/>
            <person name="Slot J.C."/>
        </authorList>
    </citation>
    <scope>NUCLEOTIDE SEQUENCE [LARGE SCALE GENOMIC DNA]</scope>
    <source>
        <strain evidence="14 15">SRW20</strain>
    </source>
</reference>
<dbReference type="InParanoid" id="A0A409XX49"/>
<evidence type="ECO:0000256" key="2">
    <source>
        <dbReference type="ARBA" id="ARBA00007103"/>
    </source>
</evidence>
<gene>
    <name evidence="14" type="ORF">CVT26_008187</name>
</gene>
<dbReference type="EMBL" id="NHYE01001429">
    <property type="protein sequence ID" value="PPQ95342.1"/>
    <property type="molecule type" value="Genomic_DNA"/>
</dbReference>
<comment type="similarity">
    <text evidence="2">Belongs to the cysteine synthase/cystathionine beta-synthase family.</text>
</comment>
<dbReference type="SUPFAM" id="SSF53686">
    <property type="entry name" value="Tryptophan synthase beta subunit-like PLP-dependent enzymes"/>
    <property type="match status" value="1"/>
</dbReference>
<dbReference type="Proteomes" id="UP000284706">
    <property type="component" value="Unassembled WGS sequence"/>
</dbReference>
<evidence type="ECO:0000256" key="10">
    <source>
        <dbReference type="ARBA" id="ARBA00047931"/>
    </source>
</evidence>
<dbReference type="InterPro" id="IPR001926">
    <property type="entry name" value="TrpB-like_PALP"/>
</dbReference>
<keyword evidence="5 12" id="KW-0812">Transmembrane</keyword>
<dbReference type="EC" id="2.5.1.47" evidence="3"/>
<protein>
    <recommendedName>
        <fullName evidence="3">cysteine synthase</fullName>
        <ecNumber evidence="3">2.5.1.47</ecNumber>
    </recommendedName>
    <alternativeName>
        <fullName evidence="11">Cysteine synthase-like protein</fullName>
    </alternativeName>
</protein>
<accession>A0A409XX49</accession>